<dbReference type="RefSeq" id="XP_018227139.1">
    <property type="nucleotide sequence ID" value="XM_018369420.1"/>
</dbReference>
<dbReference type="GO" id="GO:0042729">
    <property type="term" value="C:DASH complex"/>
    <property type="evidence" value="ECO:0007669"/>
    <property type="project" value="InterPro"/>
</dbReference>
<evidence type="ECO:0000256" key="2">
    <source>
        <dbReference type="ARBA" id="ARBA00004186"/>
    </source>
</evidence>
<comment type="similarity">
    <text evidence="4">Belongs to the DASH complex SPC19 family.</text>
</comment>
<keyword evidence="10" id="KW-0539">Nucleus</keyword>
<dbReference type="Proteomes" id="UP000054454">
    <property type="component" value="Unassembled WGS sequence"/>
</dbReference>
<dbReference type="PANTHER" id="PTHR28262:SF1">
    <property type="entry name" value="DASH COMPLEX SUBUNIT SPC19"/>
    <property type="match status" value="1"/>
</dbReference>
<dbReference type="GeneID" id="28935622"/>
<evidence type="ECO:0000256" key="7">
    <source>
        <dbReference type="ARBA" id="ARBA00022490"/>
    </source>
</evidence>
<reference evidence="14" key="1">
    <citation type="journal article" date="2016" name="Nat. Commun.">
        <title>Genome analysis of three Pneumocystis species reveals adaptation mechanisms to life exclusively in mammalian hosts.</title>
        <authorList>
            <person name="Ma L."/>
            <person name="Chen Z."/>
            <person name="Huang D.W."/>
            <person name="Kutty G."/>
            <person name="Ishihara M."/>
            <person name="Wang H."/>
            <person name="Abouelleil A."/>
            <person name="Bishop L."/>
            <person name="Davey E."/>
            <person name="Deng R."/>
            <person name="Deng X."/>
            <person name="Fan L."/>
            <person name="Fantoni G."/>
            <person name="Fitzgerald M."/>
            <person name="Gogineni E."/>
            <person name="Goldberg J.M."/>
            <person name="Handley G."/>
            <person name="Hu X."/>
            <person name="Huber C."/>
            <person name="Jiao X."/>
            <person name="Jones K."/>
            <person name="Levin J.Z."/>
            <person name="Liu Y."/>
            <person name="Macdonald P."/>
            <person name="Melnikov A."/>
            <person name="Raley C."/>
            <person name="Sassi M."/>
            <person name="Sherman B.T."/>
            <person name="Song X."/>
            <person name="Sykes S."/>
            <person name="Tran B."/>
            <person name="Walsh L."/>
            <person name="Xia Y."/>
            <person name="Yang J."/>
            <person name="Young S."/>
            <person name="Zeng Q."/>
            <person name="Zheng X."/>
            <person name="Stephens R."/>
            <person name="Nusbaum C."/>
            <person name="Birren B.W."/>
            <person name="Azadi P."/>
            <person name="Lempicki R.A."/>
            <person name="Cuomo C.A."/>
            <person name="Kovacs J.A."/>
        </authorList>
    </citation>
    <scope>NUCLEOTIDE SEQUENCE [LARGE SCALE GENOMIC DNA]</scope>
    <source>
        <strain evidence="14">B80</strain>
    </source>
</reference>
<evidence type="ECO:0000256" key="8">
    <source>
        <dbReference type="ARBA" id="ARBA00022838"/>
    </source>
</evidence>
<evidence type="ECO:0000256" key="9">
    <source>
        <dbReference type="ARBA" id="ARBA00023212"/>
    </source>
</evidence>
<keyword evidence="14" id="KW-1185">Reference proteome</keyword>
<evidence type="ECO:0000256" key="4">
    <source>
        <dbReference type="ARBA" id="ARBA00008952"/>
    </source>
</evidence>
<evidence type="ECO:0000313" key="13">
    <source>
        <dbReference type="EMBL" id="KTW30348.1"/>
    </source>
</evidence>
<dbReference type="OrthoDB" id="3361333at2759"/>
<dbReference type="EMBL" id="LFVZ01000003">
    <property type="protein sequence ID" value="KTW30348.1"/>
    <property type="molecule type" value="Genomic_DNA"/>
</dbReference>
<evidence type="ECO:0000256" key="10">
    <source>
        <dbReference type="ARBA" id="ARBA00023242"/>
    </source>
</evidence>
<keyword evidence="9" id="KW-0206">Cytoskeleton</keyword>
<evidence type="ECO:0000256" key="5">
    <source>
        <dbReference type="ARBA" id="ARBA00016329"/>
    </source>
</evidence>
<dbReference type="VEuPathDB" id="FungiDB:T552_00821"/>
<proteinExistence type="inferred from homology"/>
<name>A0A0W4ZPQ9_PNEC8</name>
<evidence type="ECO:0000256" key="12">
    <source>
        <dbReference type="ARBA" id="ARBA00032583"/>
    </source>
</evidence>
<evidence type="ECO:0000313" key="14">
    <source>
        <dbReference type="Proteomes" id="UP000054454"/>
    </source>
</evidence>
<keyword evidence="11" id="KW-0137">Centromere</keyword>
<organism evidence="13 14">
    <name type="scientific">Pneumocystis carinii (strain B80)</name>
    <name type="common">Rat pneumocystis pneumonia agent</name>
    <name type="synonym">Pneumocystis carinii f. sp. carinii</name>
    <dbReference type="NCBI Taxonomy" id="1408658"/>
    <lineage>
        <taxon>Eukaryota</taxon>
        <taxon>Fungi</taxon>
        <taxon>Dikarya</taxon>
        <taxon>Ascomycota</taxon>
        <taxon>Taphrinomycotina</taxon>
        <taxon>Pneumocystomycetes</taxon>
        <taxon>Pneumocystaceae</taxon>
        <taxon>Pneumocystis</taxon>
    </lineage>
</organism>
<sequence length="173" mass="19660">MSSSRIQSRQRTTSSIAPLNDYLNSLEGCVSSLNACNYRMDLLLSTLNTGINDFPRIQTVLANKRHFEVVSETDIQEAQRSLEHEVYPQILELLERAEAGITKLERREKTLQGKSELQEVRLQQKPSKPRNTLNNASEQLSKANELHALQVKKERLLYSLNRLSLIQGNKGQG</sequence>
<comment type="caution">
    <text evidence="13">The sequence shown here is derived from an EMBL/GenBank/DDBJ whole genome shotgun (WGS) entry which is preliminary data.</text>
</comment>
<accession>A0A0W4ZPQ9</accession>
<keyword evidence="6" id="KW-0158">Chromosome</keyword>
<evidence type="ECO:0000256" key="1">
    <source>
        <dbReference type="ARBA" id="ARBA00004123"/>
    </source>
</evidence>
<dbReference type="AlphaFoldDB" id="A0A0W4ZPQ9"/>
<gene>
    <name evidence="13" type="ORF">T552_00821</name>
</gene>
<keyword evidence="8" id="KW-0995">Kinetochore</keyword>
<evidence type="ECO:0000256" key="3">
    <source>
        <dbReference type="ARBA" id="ARBA00004629"/>
    </source>
</evidence>
<keyword evidence="7" id="KW-0963">Cytoplasm</keyword>
<dbReference type="GO" id="GO:0005876">
    <property type="term" value="C:spindle microtubule"/>
    <property type="evidence" value="ECO:0007669"/>
    <property type="project" value="InterPro"/>
</dbReference>
<comment type="subcellular location">
    <subcellularLocation>
        <location evidence="3">Chromosome</location>
        <location evidence="3">Centromere</location>
        <location evidence="3">Kinetochore</location>
    </subcellularLocation>
    <subcellularLocation>
        <location evidence="2">Cytoplasm</location>
        <location evidence="2">Cytoskeleton</location>
        <location evidence="2">Spindle</location>
    </subcellularLocation>
    <subcellularLocation>
        <location evidence="1">Nucleus</location>
    </subcellularLocation>
</comment>
<dbReference type="GO" id="GO:0008608">
    <property type="term" value="P:attachment of spindle microtubules to kinetochore"/>
    <property type="evidence" value="ECO:0007669"/>
    <property type="project" value="InterPro"/>
</dbReference>
<evidence type="ECO:0000256" key="11">
    <source>
        <dbReference type="ARBA" id="ARBA00023328"/>
    </source>
</evidence>
<dbReference type="Pfam" id="PF08287">
    <property type="entry name" value="DASH_Spc19"/>
    <property type="match status" value="1"/>
</dbReference>
<protein>
    <recommendedName>
        <fullName evidence="5">DASH complex subunit SPC19</fullName>
    </recommendedName>
    <alternativeName>
        <fullName evidence="12">Outer kinetochore protein SPC19</fullName>
    </alternativeName>
</protein>
<evidence type="ECO:0000256" key="6">
    <source>
        <dbReference type="ARBA" id="ARBA00022454"/>
    </source>
</evidence>
<dbReference type="InterPro" id="IPR013251">
    <property type="entry name" value="DASH_Spc19"/>
</dbReference>
<dbReference type="PANTHER" id="PTHR28262">
    <property type="entry name" value="DASH COMPLEX SUBUNIT SPC19"/>
    <property type="match status" value="1"/>
</dbReference>